<dbReference type="RefSeq" id="WP_163642251.1">
    <property type="nucleotide sequence ID" value="NZ_AP022567.1"/>
</dbReference>
<evidence type="ECO:0000313" key="2">
    <source>
        <dbReference type="EMBL" id="BBX34834.1"/>
    </source>
</evidence>
<dbReference type="EMBL" id="AP022567">
    <property type="protein sequence ID" value="BBX34834.1"/>
    <property type="molecule type" value="Genomic_DNA"/>
</dbReference>
<name>A0ABN5YCG6_MYCME</name>
<gene>
    <name evidence="2" type="ORF">MMAGJ_41160</name>
</gene>
<proteinExistence type="predicted"/>
<keyword evidence="3" id="KW-1185">Reference proteome</keyword>
<reference evidence="2 3" key="1">
    <citation type="journal article" date="2019" name="Emerg. Microbes Infect.">
        <title>Comprehensive subspecies identification of 175 nontuberculous mycobacteria species based on 7547 genomic profiles.</title>
        <authorList>
            <person name="Matsumoto Y."/>
            <person name="Kinjo T."/>
            <person name="Motooka D."/>
            <person name="Nabeya D."/>
            <person name="Jung N."/>
            <person name="Uechi K."/>
            <person name="Horii T."/>
            <person name="Iida T."/>
            <person name="Fujita J."/>
            <person name="Nakamura S."/>
        </authorList>
    </citation>
    <scope>NUCLEOTIDE SEQUENCE [LARGE SCALE GENOMIC DNA]</scope>
    <source>
        <strain evidence="2 3">JCM 12375</strain>
    </source>
</reference>
<feature type="domain" description="GmrSD restriction endonucleases N-terminal" evidence="1">
    <location>
        <begin position="3"/>
        <end position="77"/>
    </location>
</feature>
<sequence length="117" mass="12989">MGNRRIIKCYNHFSALIEQHAGPKSSVKPVFDLLKRVKQAILVKLEVESTSDAFTLFESLNNRGISLTPIDIIKNSLLAAADKKRQRGFTADHVSDQWNELLGDLGDDYKVSSSEGA</sequence>
<protein>
    <recommendedName>
        <fullName evidence="1">GmrSD restriction endonucleases N-terminal domain-containing protein</fullName>
    </recommendedName>
</protein>
<dbReference type="PANTHER" id="PTHR35149:SF1">
    <property type="entry name" value="DUF5655 DOMAIN-CONTAINING PROTEIN"/>
    <property type="match status" value="1"/>
</dbReference>
<dbReference type="Proteomes" id="UP000465622">
    <property type="component" value="Chromosome"/>
</dbReference>
<evidence type="ECO:0000259" key="1">
    <source>
        <dbReference type="Pfam" id="PF03235"/>
    </source>
</evidence>
<evidence type="ECO:0000313" key="3">
    <source>
        <dbReference type="Proteomes" id="UP000465622"/>
    </source>
</evidence>
<dbReference type="InterPro" id="IPR004919">
    <property type="entry name" value="GmrSD_N"/>
</dbReference>
<accession>A0ABN5YCG6</accession>
<dbReference type="Pfam" id="PF03235">
    <property type="entry name" value="GmrSD_N"/>
    <property type="match status" value="1"/>
</dbReference>
<organism evidence="2 3">
    <name type="scientific">Mycolicibacterium mageritense</name>
    <name type="common">Mycobacterium mageritense</name>
    <dbReference type="NCBI Taxonomy" id="53462"/>
    <lineage>
        <taxon>Bacteria</taxon>
        <taxon>Bacillati</taxon>
        <taxon>Actinomycetota</taxon>
        <taxon>Actinomycetes</taxon>
        <taxon>Mycobacteriales</taxon>
        <taxon>Mycobacteriaceae</taxon>
        <taxon>Mycolicibacterium</taxon>
    </lineage>
</organism>
<dbReference type="PANTHER" id="PTHR35149">
    <property type="entry name" value="SLL5132 PROTEIN"/>
    <property type="match status" value="1"/>
</dbReference>